<feature type="domain" description="SMODS and SLOG-associating 2TM effector" evidence="3">
    <location>
        <begin position="125"/>
        <end position="243"/>
    </location>
</feature>
<keyword evidence="5" id="KW-1185">Reference proteome</keyword>
<name>A0A0G2EUL1_PHACM</name>
<evidence type="ECO:0000256" key="1">
    <source>
        <dbReference type="SAM" id="MobiDB-lite"/>
    </source>
</evidence>
<dbReference type="Proteomes" id="UP000053317">
    <property type="component" value="Unassembled WGS sequence"/>
</dbReference>
<dbReference type="InterPro" id="IPR041622">
    <property type="entry name" value="SLATT_fungi"/>
</dbReference>
<keyword evidence="2" id="KW-1133">Transmembrane helix</keyword>
<dbReference type="PANTHER" id="PTHR38793">
    <property type="entry name" value="SLATT_FUNGAL DOMAIN-CONTAINING PROTEIN-RELATED"/>
    <property type="match status" value="1"/>
</dbReference>
<organism evidence="4 5">
    <name type="scientific">Phaeomoniella chlamydospora</name>
    <name type="common">Phaeoacremonium chlamydosporum</name>
    <dbReference type="NCBI Taxonomy" id="158046"/>
    <lineage>
        <taxon>Eukaryota</taxon>
        <taxon>Fungi</taxon>
        <taxon>Dikarya</taxon>
        <taxon>Ascomycota</taxon>
        <taxon>Pezizomycotina</taxon>
        <taxon>Eurotiomycetes</taxon>
        <taxon>Chaetothyriomycetidae</taxon>
        <taxon>Phaeomoniellales</taxon>
        <taxon>Phaeomoniellaceae</taxon>
        <taxon>Phaeomoniella</taxon>
    </lineage>
</organism>
<dbReference type="NCBIfam" id="NF033635">
    <property type="entry name" value="SLATT_fungal"/>
    <property type="match status" value="1"/>
</dbReference>
<feature type="compositionally biased region" description="Low complexity" evidence="1">
    <location>
        <begin position="312"/>
        <end position="323"/>
    </location>
</feature>
<feature type="region of interest" description="Disordered" evidence="1">
    <location>
        <begin position="22"/>
        <end position="90"/>
    </location>
</feature>
<gene>
    <name evidence="4" type="ORF">UCRPC4_g01590</name>
</gene>
<reference evidence="4 5" key="2">
    <citation type="submission" date="2015-05" db="EMBL/GenBank/DDBJ databases">
        <authorList>
            <person name="Morales-Cruz A."/>
            <person name="Amrine K.C."/>
            <person name="Cantu D."/>
        </authorList>
    </citation>
    <scope>NUCLEOTIDE SEQUENCE [LARGE SCALE GENOMIC DNA]</scope>
    <source>
        <strain evidence="4">UCRPC4</strain>
    </source>
</reference>
<dbReference type="AlphaFoldDB" id="A0A0G2EUL1"/>
<feature type="transmembrane region" description="Helical" evidence="2">
    <location>
        <begin position="170"/>
        <end position="188"/>
    </location>
</feature>
<feature type="compositionally biased region" description="Low complexity" evidence="1">
    <location>
        <begin position="287"/>
        <end position="303"/>
    </location>
</feature>
<evidence type="ECO:0000313" key="5">
    <source>
        <dbReference type="Proteomes" id="UP000053317"/>
    </source>
</evidence>
<reference evidence="4 5" key="1">
    <citation type="submission" date="2015-05" db="EMBL/GenBank/DDBJ databases">
        <title>Distinctive expansion of gene families associated with plant cell wall degradation and secondary metabolism in the genomes of grapevine trunk pathogens.</title>
        <authorList>
            <person name="Lawrence D.P."/>
            <person name="Travadon R."/>
            <person name="Rolshausen P.E."/>
            <person name="Baumgartner K."/>
        </authorList>
    </citation>
    <scope>NUCLEOTIDE SEQUENCE [LARGE SCALE GENOMIC DNA]</scope>
    <source>
        <strain evidence="4">UCRPC4</strain>
    </source>
</reference>
<feature type="region of interest" description="Disordered" evidence="1">
    <location>
        <begin position="277"/>
        <end position="323"/>
    </location>
</feature>
<evidence type="ECO:0000256" key="2">
    <source>
        <dbReference type="SAM" id="Phobius"/>
    </source>
</evidence>
<dbReference type="PANTHER" id="PTHR38793:SF3">
    <property type="entry name" value="SMODS AND SLOG-ASSOCIATING 2TM EFFECTOR DOMAIN-CONTAINING PROTEIN"/>
    <property type="match status" value="1"/>
</dbReference>
<evidence type="ECO:0000259" key="3">
    <source>
        <dbReference type="Pfam" id="PF18142"/>
    </source>
</evidence>
<dbReference type="Pfam" id="PF18142">
    <property type="entry name" value="SLATT_fungal"/>
    <property type="match status" value="1"/>
</dbReference>
<keyword evidence="2" id="KW-0812">Transmembrane</keyword>
<dbReference type="OrthoDB" id="4472872at2759"/>
<feature type="compositionally biased region" description="Polar residues" evidence="1">
    <location>
        <begin position="52"/>
        <end position="74"/>
    </location>
</feature>
<sequence>MSRLSDIRQFIKASRQTYQEWKAMSAQQEQAPADLEKGILHSPHQPRPPPTAKTTTENTGTSNEPTSHISSAIQIPSPKAGSHPPEVPNETLQTFRNLVGIQSPLSLVSVSILRRPAPNIGLYGRVVHAEQDAKKLYKAWSVTINLCLGLQIIVAASLTALGAAGSHSGAVTGFGAVNTVIAGFLTYLKGSGLPSRLKYYYNEWRKLREYIEQREREFGIRGCTLSLEEELLIIERLFEDVTADVEANTPDKYVSMEGIGRKGGDPRPRIARSGIAFERGAGGGSTGPTAMTTTTTTGSASEGGRQGEKDMVGAAGAKVGEGK</sequence>
<comment type="caution">
    <text evidence="4">The sequence shown here is derived from an EMBL/GenBank/DDBJ whole genome shotgun (WGS) entry which is preliminary data.</text>
</comment>
<evidence type="ECO:0000313" key="4">
    <source>
        <dbReference type="EMBL" id="KKY25899.1"/>
    </source>
</evidence>
<dbReference type="EMBL" id="LCWF01000038">
    <property type="protein sequence ID" value="KKY25899.1"/>
    <property type="molecule type" value="Genomic_DNA"/>
</dbReference>
<keyword evidence="2" id="KW-0472">Membrane</keyword>
<protein>
    <recommendedName>
        <fullName evidence="3">SMODS and SLOG-associating 2TM effector domain-containing protein</fullName>
    </recommendedName>
</protein>
<proteinExistence type="predicted"/>
<feature type="transmembrane region" description="Helical" evidence="2">
    <location>
        <begin position="142"/>
        <end position="164"/>
    </location>
</feature>
<accession>A0A0G2EUL1</accession>